<keyword evidence="1" id="KW-0175">Coiled coil</keyword>
<keyword evidence="5" id="KW-1185">Reference proteome</keyword>
<proteinExistence type="predicted"/>
<dbReference type="Proteomes" id="UP000447434">
    <property type="component" value="Chromosome 20"/>
</dbReference>
<dbReference type="AlphaFoldDB" id="A0A6A4NG37"/>
<dbReference type="PANTHER" id="PTHR34380">
    <property type="entry name" value="BNAA03G12380D PROTEIN"/>
    <property type="match status" value="1"/>
</dbReference>
<dbReference type="PANTHER" id="PTHR34380:SF1">
    <property type="entry name" value="OS01G0221300 PROTEIN"/>
    <property type="match status" value="1"/>
</dbReference>
<feature type="region of interest" description="Disordered" evidence="2">
    <location>
        <begin position="342"/>
        <end position="362"/>
    </location>
</feature>
<evidence type="ECO:0000256" key="3">
    <source>
        <dbReference type="SAM" id="SignalP"/>
    </source>
</evidence>
<feature type="compositionally biased region" description="Basic and acidic residues" evidence="2">
    <location>
        <begin position="269"/>
        <end position="292"/>
    </location>
</feature>
<comment type="caution">
    <text evidence="4">The sequence shown here is derived from an EMBL/GenBank/DDBJ whole genome shotgun (WGS) entry which is preliminary data.</text>
</comment>
<feature type="signal peptide" evidence="3">
    <location>
        <begin position="1"/>
        <end position="20"/>
    </location>
</feature>
<evidence type="ECO:0000256" key="1">
    <source>
        <dbReference type="SAM" id="Coils"/>
    </source>
</evidence>
<protein>
    <submittedName>
        <fullName evidence="4">Uncharacterized protein</fullName>
    </submittedName>
</protein>
<organism evidence="4 5">
    <name type="scientific">Lupinus albus</name>
    <name type="common">White lupine</name>
    <name type="synonym">Lupinus termis</name>
    <dbReference type="NCBI Taxonomy" id="3870"/>
    <lineage>
        <taxon>Eukaryota</taxon>
        <taxon>Viridiplantae</taxon>
        <taxon>Streptophyta</taxon>
        <taxon>Embryophyta</taxon>
        <taxon>Tracheophyta</taxon>
        <taxon>Spermatophyta</taxon>
        <taxon>Magnoliopsida</taxon>
        <taxon>eudicotyledons</taxon>
        <taxon>Gunneridae</taxon>
        <taxon>Pentapetalae</taxon>
        <taxon>rosids</taxon>
        <taxon>fabids</taxon>
        <taxon>Fabales</taxon>
        <taxon>Fabaceae</taxon>
        <taxon>Papilionoideae</taxon>
        <taxon>50 kb inversion clade</taxon>
        <taxon>genistoids sensu lato</taxon>
        <taxon>core genistoids</taxon>
        <taxon>Genisteae</taxon>
        <taxon>Lupinus</taxon>
    </lineage>
</organism>
<feature type="chain" id="PRO_5025589079" evidence="3">
    <location>
        <begin position="21"/>
        <end position="378"/>
    </location>
</feature>
<gene>
    <name evidence="4" type="ORF">Lalb_Chr20g0113971</name>
</gene>
<evidence type="ECO:0000313" key="4">
    <source>
        <dbReference type="EMBL" id="KAE9591043.1"/>
    </source>
</evidence>
<feature type="coiled-coil region" evidence="1">
    <location>
        <begin position="155"/>
        <end position="213"/>
    </location>
</feature>
<name>A0A6A4NG37_LUPAL</name>
<dbReference type="OrthoDB" id="1431337at2759"/>
<feature type="compositionally biased region" description="Low complexity" evidence="2">
    <location>
        <begin position="344"/>
        <end position="360"/>
    </location>
</feature>
<dbReference type="EMBL" id="WOCE01000020">
    <property type="protein sequence ID" value="KAE9591043.1"/>
    <property type="molecule type" value="Genomic_DNA"/>
</dbReference>
<reference evidence="5" key="1">
    <citation type="journal article" date="2020" name="Nat. Commun.">
        <title>Genome sequence of the cluster root forming white lupin.</title>
        <authorList>
            <person name="Hufnagel B."/>
            <person name="Marques A."/>
            <person name="Soriano A."/>
            <person name="Marques L."/>
            <person name="Divol F."/>
            <person name="Doumas P."/>
            <person name="Sallet E."/>
            <person name="Mancinotti D."/>
            <person name="Carrere S."/>
            <person name="Marande W."/>
            <person name="Arribat S."/>
            <person name="Keller J."/>
            <person name="Huneau C."/>
            <person name="Blein T."/>
            <person name="Aime D."/>
            <person name="Laguerre M."/>
            <person name="Taylor J."/>
            <person name="Schubert V."/>
            <person name="Nelson M."/>
            <person name="Geu-Flores F."/>
            <person name="Crespi M."/>
            <person name="Gallardo-Guerrero K."/>
            <person name="Delaux P.-M."/>
            <person name="Salse J."/>
            <person name="Berges H."/>
            <person name="Guyot R."/>
            <person name="Gouzy J."/>
            <person name="Peret B."/>
        </authorList>
    </citation>
    <scope>NUCLEOTIDE SEQUENCE [LARGE SCALE GENOMIC DNA]</scope>
    <source>
        <strain evidence="5">cv. Amiga</strain>
    </source>
</reference>
<sequence>MFRSLINSFFFLLFLQQPHSLSLSSRTFFSSKVHTFVAPFMDPPPGFENGWGPLFPSTNSIYMSISQLISELRDSFLPTDFDRVEQALVARETKLMVENEHKKSEIRTLQQKIEFERLRRVKAETQNQKRVQEKFDQISVKQEKCELDNSDIVVVSELRNRISELENEKKKWVGDSYTIAKLVAENVRLVEEKREAEALVESWKRKFDALNEQFLNGNGGGNNEEKRMVEINVASAPFKRNEDVCFSTRKSTTIATKDGPRSLGGRSGKGMDIDTKDSDKETCETKDTKETNAHPSSIAVWQKNLPTGLAEPDETLKRKVPSLHEYGRKINFNLLGQLDDIDSDASSSSSDSSCSLDMGSLPLSSTASKKKRTVIVID</sequence>
<keyword evidence="3" id="KW-0732">Signal</keyword>
<accession>A0A6A4NG37</accession>
<evidence type="ECO:0000256" key="2">
    <source>
        <dbReference type="SAM" id="MobiDB-lite"/>
    </source>
</evidence>
<evidence type="ECO:0000313" key="5">
    <source>
        <dbReference type="Proteomes" id="UP000447434"/>
    </source>
</evidence>
<feature type="region of interest" description="Disordered" evidence="2">
    <location>
        <begin position="255"/>
        <end position="292"/>
    </location>
</feature>
<feature type="coiled-coil region" evidence="1">
    <location>
        <begin position="99"/>
        <end position="126"/>
    </location>
</feature>